<proteinExistence type="inferred from homology"/>
<comment type="similarity">
    <text evidence="1">Belongs to the oxygen-dependent FAD-linked oxidoreductase family.</text>
</comment>
<protein>
    <recommendedName>
        <fullName evidence="3">FAD-binding PCMH-type domain-containing protein</fullName>
    </recommendedName>
</protein>
<dbReference type="InterPro" id="IPR012951">
    <property type="entry name" value="BBE"/>
</dbReference>
<keyword evidence="2" id="KW-0560">Oxidoreductase</keyword>
<dbReference type="EMBL" id="JAACFV010000103">
    <property type="protein sequence ID" value="KAF7505684.1"/>
    <property type="molecule type" value="Genomic_DNA"/>
</dbReference>
<dbReference type="Gene3D" id="3.30.465.10">
    <property type="match status" value="2"/>
</dbReference>
<dbReference type="GO" id="GO:0016491">
    <property type="term" value="F:oxidoreductase activity"/>
    <property type="evidence" value="ECO:0007669"/>
    <property type="project" value="UniProtKB-KW"/>
</dbReference>
<dbReference type="Pfam" id="PF01565">
    <property type="entry name" value="FAD_binding_4"/>
    <property type="match status" value="1"/>
</dbReference>
<accession>A0A8H7ADT9</accession>
<dbReference type="InterPro" id="IPR006094">
    <property type="entry name" value="Oxid_FAD_bind_N"/>
</dbReference>
<dbReference type="InterPro" id="IPR050432">
    <property type="entry name" value="FAD-linked_Oxidoreductases_BP"/>
</dbReference>
<dbReference type="PANTHER" id="PTHR13878:SF91">
    <property type="entry name" value="FAD BINDING DOMAIN PROTEIN (AFU_ORTHOLOGUE AFUA_6G12070)-RELATED"/>
    <property type="match status" value="1"/>
</dbReference>
<evidence type="ECO:0000259" key="3">
    <source>
        <dbReference type="PROSITE" id="PS51387"/>
    </source>
</evidence>
<comment type="caution">
    <text evidence="4">The sequence shown here is derived from an EMBL/GenBank/DDBJ whole genome shotgun (WGS) entry which is preliminary data.</text>
</comment>
<dbReference type="Pfam" id="PF08031">
    <property type="entry name" value="BBE"/>
    <property type="match status" value="1"/>
</dbReference>
<evidence type="ECO:0000256" key="2">
    <source>
        <dbReference type="ARBA" id="ARBA00023002"/>
    </source>
</evidence>
<dbReference type="AlphaFoldDB" id="A0A8H7ADT9"/>
<name>A0A8H7ADT9_9EURO</name>
<evidence type="ECO:0000313" key="5">
    <source>
        <dbReference type="Proteomes" id="UP000606974"/>
    </source>
</evidence>
<evidence type="ECO:0000313" key="4">
    <source>
        <dbReference type="EMBL" id="KAF7505684.1"/>
    </source>
</evidence>
<evidence type="ECO:0000256" key="1">
    <source>
        <dbReference type="ARBA" id="ARBA00005466"/>
    </source>
</evidence>
<gene>
    <name evidence="4" type="ORF">GJ744_000533</name>
</gene>
<dbReference type="SUPFAM" id="SSF56176">
    <property type="entry name" value="FAD-binding/transporter-associated domain-like"/>
    <property type="match status" value="1"/>
</dbReference>
<feature type="domain" description="FAD-binding PCMH-type" evidence="3">
    <location>
        <begin position="239"/>
        <end position="423"/>
    </location>
</feature>
<dbReference type="InterPro" id="IPR016169">
    <property type="entry name" value="FAD-bd_PCMH_sub2"/>
</dbReference>
<dbReference type="GO" id="GO:0071949">
    <property type="term" value="F:FAD binding"/>
    <property type="evidence" value="ECO:0007669"/>
    <property type="project" value="InterPro"/>
</dbReference>
<dbReference type="InterPro" id="IPR036318">
    <property type="entry name" value="FAD-bd_PCMH-like_sf"/>
</dbReference>
<reference evidence="4" key="1">
    <citation type="submission" date="2020-02" db="EMBL/GenBank/DDBJ databases">
        <authorList>
            <person name="Palmer J.M."/>
        </authorList>
    </citation>
    <scope>NUCLEOTIDE SEQUENCE</scope>
    <source>
        <strain evidence="4">EPUS1.4</strain>
        <tissue evidence="4">Thallus</tissue>
    </source>
</reference>
<dbReference type="InterPro" id="IPR016166">
    <property type="entry name" value="FAD-bd_PCMH"/>
</dbReference>
<dbReference type="Proteomes" id="UP000606974">
    <property type="component" value="Unassembled WGS sequence"/>
</dbReference>
<dbReference type="PROSITE" id="PS51387">
    <property type="entry name" value="FAD_PCMH"/>
    <property type="match status" value="1"/>
</dbReference>
<dbReference type="OrthoDB" id="9983560at2759"/>
<dbReference type="PANTHER" id="PTHR13878">
    <property type="entry name" value="GULONOLACTONE OXIDASE"/>
    <property type="match status" value="1"/>
</dbReference>
<sequence>MQPSVPYIKVTSRLHPGQGTVRWPFEGPWYPHVYLFHNTQSPQMKTLDLLSFAYPHHRISDEAVHLQIPRHLSENLLRIRELHAKQMPRRVDAIQTRICLSGMWGIGKASHQAPNFWWLSPEFQSPGGGLGLGCSNGFSAFDYSSASRRRCAFGDKCWPDDSTWQAFNDSVSGHLIRSVPSAAVCHHERYDAGLCDTAQKEWRNSLWRTNQTGAYSAILWELGSDQCFINTPRDAPCDAGLVPHYSVAVQGVEDVQKAVKFAHDRDLYLVVKNTGHSHLGRSSGKGSFSIWTHNLKGKEWRESFVPKGAPGGTSGVHAVTLQAGEQWLDVYRAAAEQNVIVVGGHARTVGSAGGYLTGGGHSPFAYFYGLAVDNLLEVDLVTADGSYQTINAYTDPDYFYALRGGGGSAWGVITSVTYRTHPNPAHIQVGLMQFNTTDESTLRNVLHKALQALPAVTDAGYTGYGIMDDGSFAALFVQPNATEEIFNTTFAPFYELASHANVSAQVGSISFPTWIDYCNTFLMDPNIATNIIDASRLLTSDDLLERTTKLVDVVLEFDEFSAGFNFIGKVNSTERDNTAVHPAWKDSRAVFSLGTDWADDASGEERLRKKQQAVEISKRLGEIVGPDGGTYVNEANPYEPDWQNVFWGPKYDRLLSIKKRIDPTNLFVCNRCVGTDVLFKP</sequence>
<keyword evidence="5" id="KW-1185">Reference proteome</keyword>
<organism evidence="4 5">
    <name type="scientific">Endocarpon pusillum</name>
    <dbReference type="NCBI Taxonomy" id="364733"/>
    <lineage>
        <taxon>Eukaryota</taxon>
        <taxon>Fungi</taxon>
        <taxon>Dikarya</taxon>
        <taxon>Ascomycota</taxon>
        <taxon>Pezizomycotina</taxon>
        <taxon>Eurotiomycetes</taxon>
        <taxon>Chaetothyriomycetidae</taxon>
        <taxon>Verrucariales</taxon>
        <taxon>Verrucariaceae</taxon>
        <taxon>Endocarpon</taxon>
    </lineage>
</organism>